<protein>
    <recommendedName>
        <fullName evidence="10">Soluble scavenger receptor cysteine-rich domain-containing protein SSC5D</fullName>
    </recommendedName>
</protein>
<dbReference type="SUPFAM" id="SSF56487">
    <property type="entry name" value="SRCR-like"/>
    <property type="match status" value="3"/>
</dbReference>
<evidence type="ECO:0000256" key="1">
    <source>
        <dbReference type="ARBA" id="ARBA00004613"/>
    </source>
</evidence>
<sequence length="317" mass="34214">MAAFAFPSWVGHLERRLPEVAVTLLLAFLWGVVWSSDPATADMPAIRLVYGLRHCSGRVEVFHNGTWGTVCDDDWGIEDARVVCWQLGCPFAISAPHRAHFGRGTGPIWLDDVKCKGTESTLSQCPAKPWGEHKCNDGEDASVICSEARLVNGLIPCSDRVEVLRNQEWGTVCENGWDMNEARVVCQEVGCGKALAAPGGAKFGQGSGSIWMDEVNCTGSEDSLSECTATPLAEDSCGHNKDASVECAEQTEVRLVNGLNQCSGRVEFLRDRLWGTVCDDDWDLEDAKVVCRYLGCGAAESAPQGAHFGAGSGPSWC</sequence>
<feature type="domain" description="SRCR" evidence="12">
    <location>
        <begin position="148"/>
        <end position="248"/>
    </location>
</feature>
<comment type="caution">
    <text evidence="11">Lacks conserved residue(s) required for the propagation of feature annotation.</text>
</comment>
<dbReference type="PRINTS" id="PR00258">
    <property type="entry name" value="SPERACTRCPTR"/>
</dbReference>
<organism evidence="13 14">
    <name type="scientific">Eublepharis macularius</name>
    <name type="common">Leopard gecko</name>
    <name type="synonym">Cyrtodactylus macularius</name>
    <dbReference type="NCBI Taxonomy" id="481883"/>
    <lineage>
        <taxon>Eukaryota</taxon>
        <taxon>Metazoa</taxon>
        <taxon>Chordata</taxon>
        <taxon>Craniata</taxon>
        <taxon>Vertebrata</taxon>
        <taxon>Euteleostomi</taxon>
        <taxon>Lepidosauria</taxon>
        <taxon>Squamata</taxon>
        <taxon>Bifurcata</taxon>
        <taxon>Gekkota</taxon>
        <taxon>Eublepharidae</taxon>
        <taxon>Eublepharinae</taxon>
        <taxon>Eublepharis</taxon>
    </lineage>
</organism>
<keyword evidence="6" id="KW-0675">Receptor</keyword>
<feature type="domain" description="SRCR" evidence="12">
    <location>
        <begin position="46"/>
        <end position="146"/>
    </location>
</feature>
<dbReference type="AlphaFoldDB" id="A0AA97K4J4"/>
<reference evidence="14" key="1">
    <citation type="submission" date="2025-08" db="UniProtKB">
        <authorList>
            <consortium name="RefSeq"/>
        </authorList>
    </citation>
    <scope>IDENTIFICATION</scope>
    <source>
        <tissue evidence="14">Blood</tissue>
    </source>
</reference>
<evidence type="ECO:0000313" key="14">
    <source>
        <dbReference type="RefSeq" id="XP_054848841.1"/>
    </source>
</evidence>
<dbReference type="FunFam" id="3.10.250.10:FF:000007">
    <property type="entry name" value="Soluble scavenger receptor cysteine-rich domain-containing protein SSC5D"/>
    <property type="match status" value="2"/>
</dbReference>
<proteinExistence type="predicted"/>
<evidence type="ECO:0000256" key="8">
    <source>
        <dbReference type="ARBA" id="ARBA00058074"/>
    </source>
</evidence>
<dbReference type="Gene3D" id="3.10.250.10">
    <property type="entry name" value="SRCR-like domain"/>
    <property type="match status" value="3"/>
</dbReference>
<dbReference type="SMART" id="SM00202">
    <property type="entry name" value="SR"/>
    <property type="match status" value="3"/>
</dbReference>
<dbReference type="PANTHER" id="PTHR48071:SF15">
    <property type="entry name" value="SRCR DOMAIN-CONTAINING PROTEIN"/>
    <property type="match status" value="1"/>
</dbReference>
<dbReference type="InterPro" id="IPR036772">
    <property type="entry name" value="SRCR-like_dom_sf"/>
</dbReference>
<dbReference type="GeneID" id="129338552"/>
<comment type="subunit">
    <text evidence="9">Interacts with LGALS1 and laminin.</text>
</comment>
<dbReference type="GO" id="GO:0005886">
    <property type="term" value="C:plasma membrane"/>
    <property type="evidence" value="ECO:0007669"/>
    <property type="project" value="TreeGrafter"/>
</dbReference>
<dbReference type="RefSeq" id="XP_054848841.1">
    <property type="nucleotide sequence ID" value="XM_054992866.1"/>
</dbReference>
<evidence type="ECO:0000256" key="4">
    <source>
        <dbReference type="ARBA" id="ARBA00022737"/>
    </source>
</evidence>
<dbReference type="InterPro" id="IPR001190">
    <property type="entry name" value="SRCR"/>
</dbReference>
<feature type="disulfide bond" evidence="11">
    <location>
        <begin position="71"/>
        <end position="135"/>
    </location>
</feature>
<dbReference type="GO" id="GO:0031638">
    <property type="term" value="P:zymogen activation"/>
    <property type="evidence" value="ECO:0007669"/>
    <property type="project" value="TreeGrafter"/>
</dbReference>
<feature type="disulfide bond" evidence="11">
    <location>
        <begin position="84"/>
        <end position="145"/>
    </location>
</feature>
<name>A0AA97K4J4_EUBMA</name>
<evidence type="ECO:0000256" key="6">
    <source>
        <dbReference type="ARBA" id="ARBA00023170"/>
    </source>
</evidence>
<evidence type="ECO:0000256" key="2">
    <source>
        <dbReference type="ARBA" id="ARBA00022525"/>
    </source>
</evidence>
<dbReference type="FunFam" id="3.10.250.10:FF:000009">
    <property type="entry name" value="WC1"/>
    <property type="match status" value="1"/>
</dbReference>
<keyword evidence="3" id="KW-0732">Signal</keyword>
<dbReference type="PROSITE" id="PS50287">
    <property type="entry name" value="SRCR_2"/>
    <property type="match status" value="3"/>
</dbReference>
<dbReference type="PROSITE" id="PS00420">
    <property type="entry name" value="SRCR_1"/>
    <property type="match status" value="2"/>
</dbReference>
<dbReference type="Proteomes" id="UP001190640">
    <property type="component" value="Chromosome 12"/>
</dbReference>
<dbReference type="GO" id="GO:0005615">
    <property type="term" value="C:extracellular space"/>
    <property type="evidence" value="ECO:0007669"/>
    <property type="project" value="TreeGrafter"/>
</dbReference>
<gene>
    <name evidence="14" type="primary">LOC129338552</name>
</gene>
<keyword evidence="13" id="KW-1185">Reference proteome</keyword>
<evidence type="ECO:0000259" key="12">
    <source>
        <dbReference type="PROSITE" id="PS50287"/>
    </source>
</evidence>
<evidence type="ECO:0000256" key="7">
    <source>
        <dbReference type="ARBA" id="ARBA00023180"/>
    </source>
</evidence>
<feature type="disulfide bond" evidence="11">
    <location>
        <begin position="186"/>
        <end position="247"/>
    </location>
</feature>
<dbReference type="KEGG" id="emc:129338552"/>
<keyword evidence="2" id="KW-0964">Secreted</keyword>
<dbReference type="PANTHER" id="PTHR48071">
    <property type="entry name" value="SRCR DOMAIN-CONTAINING PROTEIN"/>
    <property type="match status" value="1"/>
</dbReference>
<evidence type="ECO:0000256" key="10">
    <source>
        <dbReference type="ARBA" id="ARBA00069168"/>
    </source>
</evidence>
<feature type="disulfide bond" evidence="11">
    <location>
        <begin position="173"/>
        <end position="237"/>
    </location>
</feature>
<comment type="subcellular location">
    <subcellularLocation>
        <location evidence="1">Secreted</location>
    </subcellularLocation>
</comment>
<keyword evidence="4" id="KW-0677">Repeat</keyword>
<feature type="disulfide bond" evidence="11">
    <location>
        <begin position="115"/>
        <end position="125"/>
    </location>
</feature>
<feature type="domain" description="SRCR" evidence="12">
    <location>
        <begin position="253"/>
        <end position="317"/>
    </location>
</feature>
<keyword evidence="7" id="KW-0325">Glycoprotein</keyword>
<feature type="disulfide bond" evidence="11">
    <location>
        <begin position="217"/>
        <end position="227"/>
    </location>
</feature>
<evidence type="ECO:0000256" key="3">
    <source>
        <dbReference type="ARBA" id="ARBA00022729"/>
    </source>
</evidence>
<evidence type="ECO:0000256" key="9">
    <source>
        <dbReference type="ARBA" id="ARBA00064153"/>
    </source>
</evidence>
<dbReference type="GO" id="GO:0004252">
    <property type="term" value="F:serine-type endopeptidase activity"/>
    <property type="evidence" value="ECO:0007669"/>
    <property type="project" value="TreeGrafter"/>
</dbReference>
<keyword evidence="5 11" id="KW-1015">Disulfide bond</keyword>
<comment type="function">
    <text evidence="8">Binds to extracellular matrix proteins. Binds to pathogen-associated molecular patterns (PAMPs) present on the cell walls of Gram-positive and Gram-negative bacteria and fungi, behaving as a pattern recognition receptor (PRR). Induces bacterial and fungal aggregation and subsequent inhibition of PAMP-induced cytokine release. Does not possess intrinsic bactericidal activity. May play a role in the innate defense and homeostasis of certain epithelial surfaces.</text>
</comment>
<evidence type="ECO:0000313" key="13">
    <source>
        <dbReference type="Proteomes" id="UP001190640"/>
    </source>
</evidence>
<accession>A0AA97K4J4</accession>
<dbReference type="Pfam" id="PF00530">
    <property type="entry name" value="SRCR"/>
    <property type="match status" value="3"/>
</dbReference>
<evidence type="ECO:0000256" key="11">
    <source>
        <dbReference type="PROSITE-ProRule" id="PRU00196"/>
    </source>
</evidence>
<evidence type="ECO:0000256" key="5">
    <source>
        <dbReference type="ARBA" id="ARBA00023157"/>
    </source>
</evidence>